<dbReference type="NCBIfam" id="TIGR00711">
    <property type="entry name" value="efflux_EmrB"/>
    <property type="match status" value="1"/>
</dbReference>
<reference evidence="10 11" key="1">
    <citation type="submission" date="2024-03" db="EMBL/GenBank/DDBJ databases">
        <authorList>
            <person name="Jo J.-H."/>
        </authorList>
    </citation>
    <scope>NUCLEOTIDE SEQUENCE [LARGE SCALE GENOMIC DNA]</scope>
    <source>
        <strain evidence="10 11">PS1R-30</strain>
    </source>
</reference>
<dbReference type="EMBL" id="JBBHJZ010000001">
    <property type="protein sequence ID" value="MEJ5975754.1"/>
    <property type="molecule type" value="Genomic_DNA"/>
</dbReference>
<feature type="transmembrane region" description="Helical" evidence="8">
    <location>
        <begin position="97"/>
        <end position="119"/>
    </location>
</feature>
<accession>A0ABU8RSH4</accession>
<feature type="transmembrane region" description="Helical" evidence="8">
    <location>
        <begin position="157"/>
        <end position="180"/>
    </location>
</feature>
<dbReference type="PANTHER" id="PTHR42718">
    <property type="entry name" value="MAJOR FACILITATOR SUPERFAMILY MULTIDRUG TRANSPORTER MFSC"/>
    <property type="match status" value="1"/>
</dbReference>
<evidence type="ECO:0000313" key="11">
    <source>
        <dbReference type="Proteomes" id="UP001361239"/>
    </source>
</evidence>
<evidence type="ECO:0000313" key="10">
    <source>
        <dbReference type="EMBL" id="MEJ5975754.1"/>
    </source>
</evidence>
<evidence type="ECO:0000256" key="5">
    <source>
        <dbReference type="ARBA" id="ARBA00022692"/>
    </source>
</evidence>
<evidence type="ECO:0000256" key="4">
    <source>
        <dbReference type="ARBA" id="ARBA00022475"/>
    </source>
</evidence>
<comment type="subcellular location">
    <subcellularLocation>
        <location evidence="1">Cell membrane</location>
        <topology evidence="1">Multi-pass membrane protein</topology>
    </subcellularLocation>
</comment>
<sequence length="500" mass="54232">MNRTLITLGLILSAFMSAMDTTVANIALPHIQGSISASPEQITWVITSYFIAQAVTIPISGWLAARFGLKPMLLFCVFGFTVTSVMCGMAMNLPELVLFRALQGVVAAPLMPVAQSVLININPPQRLGRATALFTMAAVVAPAIGPVIGGWLTDEWSWRWCFYINLPAGILSISLLYFFLPASAPAPRPFDVLGFASLGIGVSALQLMLDRGTTLDWFDSREIWIEAAVSVCAFWIFLVHSLTARAPLFPRDLLRDRNFQTSAMFGMFFSTLTFTSFAMLPLMMQGVLGYSAVHAGVLSAPRGILMLVILQFMGRLDNLVDRRVLIAIGLTFFVFAFYEMSRFDLSMDGSRIVWATLLQGVGQGILFVPLSTLGFLTIAPHLRPDAAAATSFIRNVGGSISVAVFQALTVSNAQTMHASLSAHIGPEMAEGVLPPYLSPETTAGAVALNGEIERQALMVAYVNDFWLLTIIALLSVPLVLMIRAPRKRAQDAGPLPIEAH</sequence>
<dbReference type="PANTHER" id="PTHR42718:SF9">
    <property type="entry name" value="MAJOR FACILITATOR SUPERFAMILY MULTIDRUG TRANSPORTER MFSC"/>
    <property type="match status" value="1"/>
</dbReference>
<dbReference type="PROSITE" id="PS50850">
    <property type="entry name" value="MFS"/>
    <property type="match status" value="1"/>
</dbReference>
<dbReference type="Pfam" id="PF07690">
    <property type="entry name" value="MFS_1"/>
    <property type="match status" value="1"/>
</dbReference>
<feature type="transmembrane region" description="Helical" evidence="8">
    <location>
        <begin position="324"/>
        <end position="340"/>
    </location>
</feature>
<keyword evidence="5 8" id="KW-0812">Transmembrane</keyword>
<evidence type="ECO:0000256" key="2">
    <source>
        <dbReference type="ARBA" id="ARBA00008537"/>
    </source>
</evidence>
<feature type="transmembrane region" description="Helical" evidence="8">
    <location>
        <begin position="72"/>
        <end position="91"/>
    </location>
</feature>
<feature type="transmembrane region" description="Helical" evidence="8">
    <location>
        <begin position="131"/>
        <end position="151"/>
    </location>
</feature>
<feature type="transmembrane region" description="Helical" evidence="8">
    <location>
        <begin position="290"/>
        <end position="312"/>
    </location>
</feature>
<dbReference type="InterPro" id="IPR020846">
    <property type="entry name" value="MFS_dom"/>
</dbReference>
<keyword evidence="11" id="KW-1185">Reference proteome</keyword>
<protein>
    <submittedName>
        <fullName evidence="10">DHA2 family efflux MFS transporter permease subunit</fullName>
    </submittedName>
</protein>
<dbReference type="InterPro" id="IPR011701">
    <property type="entry name" value="MFS"/>
</dbReference>
<dbReference type="SUPFAM" id="SSF103473">
    <property type="entry name" value="MFS general substrate transporter"/>
    <property type="match status" value="1"/>
</dbReference>
<dbReference type="CDD" id="cd17503">
    <property type="entry name" value="MFS_LmrB_MDR_like"/>
    <property type="match status" value="1"/>
</dbReference>
<feature type="domain" description="Major facilitator superfamily (MFS) profile" evidence="9">
    <location>
        <begin position="6"/>
        <end position="487"/>
    </location>
</feature>
<evidence type="ECO:0000256" key="6">
    <source>
        <dbReference type="ARBA" id="ARBA00022989"/>
    </source>
</evidence>
<keyword evidence="7 8" id="KW-0472">Membrane</keyword>
<evidence type="ECO:0000256" key="1">
    <source>
        <dbReference type="ARBA" id="ARBA00004651"/>
    </source>
</evidence>
<gene>
    <name evidence="10" type="ORF">WG901_03860</name>
</gene>
<dbReference type="Gene3D" id="1.20.1720.10">
    <property type="entry name" value="Multidrug resistance protein D"/>
    <property type="match status" value="1"/>
</dbReference>
<evidence type="ECO:0000256" key="3">
    <source>
        <dbReference type="ARBA" id="ARBA00022448"/>
    </source>
</evidence>
<organism evidence="10 11">
    <name type="scientific">Novosphingobium anseongense</name>
    <dbReference type="NCBI Taxonomy" id="3133436"/>
    <lineage>
        <taxon>Bacteria</taxon>
        <taxon>Pseudomonadati</taxon>
        <taxon>Pseudomonadota</taxon>
        <taxon>Alphaproteobacteria</taxon>
        <taxon>Sphingomonadales</taxon>
        <taxon>Sphingomonadaceae</taxon>
        <taxon>Novosphingobium</taxon>
    </lineage>
</organism>
<comment type="similarity">
    <text evidence="2">Belongs to the major facilitator superfamily. EmrB family.</text>
</comment>
<feature type="transmembrane region" description="Helical" evidence="8">
    <location>
        <begin position="263"/>
        <end position="284"/>
    </location>
</feature>
<feature type="transmembrane region" description="Helical" evidence="8">
    <location>
        <begin position="43"/>
        <end position="65"/>
    </location>
</feature>
<feature type="transmembrane region" description="Helical" evidence="8">
    <location>
        <begin position="352"/>
        <end position="379"/>
    </location>
</feature>
<dbReference type="RefSeq" id="WP_339585685.1">
    <property type="nucleotide sequence ID" value="NZ_JBBHJZ010000001.1"/>
</dbReference>
<dbReference type="Gene3D" id="1.20.1250.20">
    <property type="entry name" value="MFS general substrate transporter like domains"/>
    <property type="match status" value="1"/>
</dbReference>
<proteinExistence type="inferred from homology"/>
<dbReference type="InterPro" id="IPR036259">
    <property type="entry name" value="MFS_trans_sf"/>
</dbReference>
<dbReference type="InterPro" id="IPR004638">
    <property type="entry name" value="EmrB-like"/>
</dbReference>
<feature type="transmembrane region" description="Helical" evidence="8">
    <location>
        <begin position="391"/>
        <end position="410"/>
    </location>
</feature>
<feature type="transmembrane region" description="Helical" evidence="8">
    <location>
        <begin position="192"/>
        <end position="209"/>
    </location>
</feature>
<keyword evidence="6 8" id="KW-1133">Transmembrane helix</keyword>
<dbReference type="Proteomes" id="UP001361239">
    <property type="component" value="Unassembled WGS sequence"/>
</dbReference>
<keyword evidence="4" id="KW-1003">Cell membrane</keyword>
<feature type="transmembrane region" description="Helical" evidence="8">
    <location>
        <begin position="223"/>
        <end position="242"/>
    </location>
</feature>
<evidence type="ECO:0000256" key="7">
    <source>
        <dbReference type="ARBA" id="ARBA00023136"/>
    </source>
</evidence>
<name>A0ABU8RSH4_9SPHN</name>
<keyword evidence="3" id="KW-0813">Transport</keyword>
<evidence type="ECO:0000256" key="8">
    <source>
        <dbReference type="SAM" id="Phobius"/>
    </source>
</evidence>
<feature type="transmembrane region" description="Helical" evidence="8">
    <location>
        <begin position="465"/>
        <end position="482"/>
    </location>
</feature>
<comment type="caution">
    <text evidence="10">The sequence shown here is derived from an EMBL/GenBank/DDBJ whole genome shotgun (WGS) entry which is preliminary data.</text>
</comment>
<evidence type="ECO:0000259" key="9">
    <source>
        <dbReference type="PROSITE" id="PS50850"/>
    </source>
</evidence>